<feature type="region of interest" description="Disordered" evidence="9">
    <location>
        <begin position="727"/>
        <end position="786"/>
    </location>
</feature>
<evidence type="ECO:0000256" key="4">
    <source>
        <dbReference type="ARBA" id="ARBA00022840"/>
    </source>
</evidence>
<dbReference type="Proteomes" id="UP001648503">
    <property type="component" value="Unassembled WGS sequence"/>
</dbReference>
<keyword evidence="3 7" id="KW-0347">Helicase</keyword>
<dbReference type="PROSITE" id="PS51194">
    <property type="entry name" value="HELICASE_CTER"/>
    <property type="match status" value="1"/>
</dbReference>
<dbReference type="Pfam" id="PF00270">
    <property type="entry name" value="DEAD"/>
    <property type="match status" value="1"/>
</dbReference>
<evidence type="ECO:0000256" key="2">
    <source>
        <dbReference type="ARBA" id="ARBA00022801"/>
    </source>
</evidence>
<feature type="domain" description="DEAD-box RNA helicase Q" evidence="12">
    <location>
        <begin position="161"/>
        <end position="189"/>
    </location>
</feature>
<dbReference type="InterPro" id="IPR000629">
    <property type="entry name" value="RNA-helicase_DEAD-box_CS"/>
</dbReference>
<accession>A0ABQ8FKT6</accession>
<dbReference type="CDD" id="cd18787">
    <property type="entry name" value="SF2_C_DEAD"/>
    <property type="match status" value="1"/>
</dbReference>
<feature type="domain" description="Helicase C-terminal" evidence="11">
    <location>
        <begin position="419"/>
        <end position="579"/>
    </location>
</feature>
<keyword evidence="14" id="KW-1185">Reference proteome</keyword>
<dbReference type="PANTHER" id="PTHR24031">
    <property type="entry name" value="RNA HELICASE"/>
    <property type="match status" value="1"/>
</dbReference>
<dbReference type="SUPFAM" id="SSF52540">
    <property type="entry name" value="P-loop containing nucleoside triphosphate hydrolases"/>
    <property type="match status" value="1"/>
</dbReference>
<feature type="region of interest" description="Disordered" evidence="9">
    <location>
        <begin position="621"/>
        <end position="643"/>
    </location>
</feature>
<reference evidence="13 14" key="1">
    <citation type="submission" date="2021-02" db="EMBL/GenBank/DDBJ databases">
        <title>Variation within the Batrachochytrium salamandrivorans European outbreak.</title>
        <authorList>
            <person name="Kelly M."/>
            <person name="Pasmans F."/>
            <person name="Shea T.P."/>
            <person name="Munoz J.F."/>
            <person name="Carranza S."/>
            <person name="Cuomo C.A."/>
            <person name="Martel A."/>
        </authorList>
    </citation>
    <scope>NUCLEOTIDE SEQUENCE [LARGE SCALE GENOMIC DNA]</scope>
    <source>
        <strain evidence="13 14">AMFP18/2</strain>
    </source>
</reference>
<keyword evidence="1 7" id="KW-0547">Nucleotide-binding</keyword>
<dbReference type="InterPro" id="IPR011545">
    <property type="entry name" value="DEAD/DEAH_box_helicase_dom"/>
</dbReference>
<evidence type="ECO:0000256" key="6">
    <source>
        <dbReference type="PROSITE-ProRule" id="PRU00552"/>
    </source>
</evidence>
<evidence type="ECO:0000256" key="3">
    <source>
        <dbReference type="ARBA" id="ARBA00022806"/>
    </source>
</evidence>
<evidence type="ECO:0000313" key="14">
    <source>
        <dbReference type="Proteomes" id="UP001648503"/>
    </source>
</evidence>
<evidence type="ECO:0000256" key="7">
    <source>
        <dbReference type="RuleBase" id="RU000492"/>
    </source>
</evidence>
<evidence type="ECO:0000256" key="9">
    <source>
        <dbReference type="SAM" id="MobiDB-lite"/>
    </source>
</evidence>
<evidence type="ECO:0000256" key="1">
    <source>
        <dbReference type="ARBA" id="ARBA00022741"/>
    </source>
</evidence>
<dbReference type="InterPro" id="IPR014001">
    <property type="entry name" value="Helicase_ATP-bd"/>
</dbReference>
<dbReference type="EMBL" id="JAFCIX010000051">
    <property type="protein sequence ID" value="KAH6600011.1"/>
    <property type="molecule type" value="Genomic_DNA"/>
</dbReference>
<dbReference type="SMART" id="SM00487">
    <property type="entry name" value="DEXDc"/>
    <property type="match status" value="1"/>
</dbReference>
<protein>
    <recommendedName>
        <fullName evidence="8">ATP-dependent RNA helicase</fullName>
        <ecNumber evidence="8">3.6.4.13</ecNumber>
    </recommendedName>
</protein>
<name>A0ABQ8FKT6_9FUNG</name>
<comment type="function">
    <text evidence="8">RNA helicase.</text>
</comment>
<dbReference type="Pfam" id="PF00271">
    <property type="entry name" value="Helicase_C"/>
    <property type="match status" value="1"/>
</dbReference>
<organism evidence="13 14">
    <name type="scientific">Batrachochytrium salamandrivorans</name>
    <dbReference type="NCBI Taxonomy" id="1357716"/>
    <lineage>
        <taxon>Eukaryota</taxon>
        <taxon>Fungi</taxon>
        <taxon>Fungi incertae sedis</taxon>
        <taxon>Chytridiomycota</taxon>
        <taxon>Chytridiomycota incertae sedis</taxon>
        <taxon>Chytridiomycetes</taxon>
        <taxon>Rhizophydiales</taxon>
        <taxon>Rhizophydiales incertae sedis</taxon>
        <taxon>Batrachochytrium</taxon>
    </lineage>
</organism>
<dbReference type="PROSITE" id="PS51192">
    <property type="entry name" value="HELICASE_ATP_BIND_1"/>
    <property type="match status" value="1"/>
</dbReference>
<dbReference type="PROSITE" id="PS51195">
    <property type="entry name" value="Q_MOTIF"/>
    <property type="match status" value="1"/>
</dbReference>
<comment type="similarity">
    <text evidence="7">Belongs to the DEAD box helicase family.</text>
</comment>
<keyword evidence="5 8" id="KW-0694">RNA-binding</keyword>
<dbReference type="SMART" id="SM00490">
    <property type="entry name" value="HELICc"/>
    <property type="match status" value="1"/>
</dbReference>
<evidence type="ECO:0000313" key="13">
    <source>
        <dbReference type="EMBL" id="KAH6600011.1"/>
    </source>
</evidence>
<sequence length="786" mass="87702">MAGKTISLSKYRWKKSAIPKTVSGAGDACMLSLEEIELIDETADDTTKDAEEDDASAPLDMEDRIASEMDFDSFIHIDEFKDSEPTVSASPSERKAMASDSLIPHATKKLKRINAGDLVNLPFHPASFAHDHLMSGDDPIALDDTDSTHLDAADADALASSPWQSFGLYPTLVKTLLQLGFTTPTDIQAQTLAHTLVHHRDVIGAAETGSGKTLAFGLPILHHLALELQKNPETLCTGLIIAPTRELAIQVLDHLKRAGAAVTHKIISIVGGMSAQKQRRLIASKPHIIIATPGRLWELIQEDDEFLDTLRRVKYLVIDEADRMLEAGHFKDLDDILAQISTDRLGDSQTPRIKRRTMVFSATMLEDDSIKKKVSQTFKKRSGETKNQLFNKLLQKINFHDAHPVYINLSTKSFMAKGLLEAKIECLKTEKDAMMYYVLCRYPGKTIVFVNSIDAIRRLVPIMTFLNVNVFGLHAEMQQRQRLKNLDRFRDTPNSVLVASDVASRGLDIPNVDHVIHYQLPRAADIYVHRSGRTARANSEGVSVSLVCPEELTTYKKICHTLHKDNGLTDFPVDISTLSKIKQRIQLAREIDTLQHKEKKVRNEREWFRKAAEEADILMSDDEEEMSSKKQHRSKGGVDDLDNDTHVQHGAILTVKERHKLQSLKNQLEALLAQPIIPRGVSSLYITSNSMKDLASRLMSSSKDSIMPAFTNSKATDDLRGKVRAHLTKSADVDNAARGTGPPNTESKPSQKESRRNNQRGKKRKTNENYVQSAVIKDAPLLSNYA</sequence>
<proteinExistence type="inferred from homology"/>
<evidence type="ECO:0000259" key="10">
    <source>
        <dbReference type="PROSITE" id="PS51192"/>
    </source>
</evidence>
<comment type="domain">
    <text evidence="8">The Q motif is unique to and characteristic of the DEAD box family of RNA helicases and controls ATP binding and hydrolysis.</text>
</comment>
<dbReference type="CDD" id="cd17946">
    <property type="entry name" value="DEADc_DDX24"/>
    <property type="match status" value="1"/>
</dbReference>
<evidence type="ECO:0000259" key="11">
    <source>
        <dbReference type="PROSITE" id="PS51194"/>
    </source>
</evidence>
<evidence type="ECO:0000259" key="12">
    <source>
        <dbReference type="PROSITE" id="PS51195"/>
    </source>
</evidence>
<keyword evidence="2 7" id="KW-0378">Hydrolase</keyword>
<evidence type="ECO:0000256" key="8">
    <source>
        <dbReference type="RuleBase" id="RU365068"/>
    </source>
</evidence>
<dbReference type="InterPro" id="IPR027417">
    <property type="entry name" value="P-loop_NTPase"/>
</dbReference>
<evidence type="ECO:0000256" key="5">
    <source>
        <dbReference type="ARBA" id="ARBA00022884"/>
    </source>
</evidence>
<dbReference type="Gene3D" id="3.40.50.300">
    <property type="entry name" value="P-loop containing nucleotide triphosphate hydrolases"/>
    <property type="match status" value="2"/>
</dbReference>
<feature type="short sequence motif" description="Q motif" evidence="6">
    <location>
        <begin position="161"/>
        <end position="189"/>
    </location>
</feature>
<keyword evidence="4 7" id="KW-0067">ATP-binding</keyword>
<comment type="catalytic activity">
    <reaction evidence="8">
        <text>ATP + H2O = ADP + phosphate + H(+)</text>
        <dbReference type="Rhea" id="RHEA:13065"/>
        <dbReference type="ChEBI" id="CHEBI:15377"/>
        <dbReference type="ChEBI" id="CHEBI:15378"/>
        <dbReference type="ChEBI" id="CHEBI:30616"/>
        <dbReference type="ChEBI" id="CHEBI:43474"/>
        <dbReference type="ChEBI" id="CHEBI:456216"/>
        <dbReference type="EC" id="3.6.4.13"/>
    </reaction>
</comment>
<dbReference type="EC" id="3.6.4.13" evidence="8"/>
<dbReference type="PROSITE" id="PS00039">
    <property type="entry name" value="DEAD_ATP_HELICASE"/>
    <property type="match status" value="1"/>
</dbReference>
<dbReference type="InterPro" id="IPR001650">
    <property type="entry name" value="Helicase_C-like"/>
</dbReference>
<comment type="caution">
    <text evidence="13">The sequence shown here is derived from an EMBL/GenBank/DDBJ whole genome shotgun (WGS) entry which is preliminary data.</text>
</comment>
<gene>
    <name evidence="13" type="ORF">BASA50_002599</name>
</gene>
<feature type="domain" description="Helicase ATP-binding" evidence="10">
    <location>
        <begin position="193"/>
        <end position="382"/>
    </location>
</feature>
<dbReference type="InterPro" id="IPR014014">
    <property type="entry name" value="RNA_helicase_DEAD_Q_motif"/>
</dbReference>